<dbReference type="PANTHER" id="PTHR33321:SF15">
    <property type="entry name" value="PLANT BASIC SECRETORY PROTEIN (BSP) FAMILY PROTEIN"/>
    <property type="match status" value="1"/>
</dbReference>
<dbReference type="PANTHER" id="PTHR33321">
    <property type="match status" value="1"/>
</dbReference>
<dbReference type="Pfam" id="PF04450">
    <property type="entry name" value="BSP"/>
    <property type="match status" value="3"/>
</dbReference>
<evidence type="ECO:0000313" key="3">
    <source>
        <dbReference type="Proteomes" id="UP001187471"/>
    </source>
</evidence>
<name>A0AA88U8D5_9ASTE</name>
<dbReference type="EMBL" id="JAVXUO010002312">
    <property type="protein sequence ID" value="KAK2974473.1"/>
    <property type="molecule type" value="Genomic_DNA"/>
</dbReference>
<proteinExistence type="predicted"/>
<feature type="signal peptide" evidence="1">
    <location>
        <begin position="1"/>
        <end position="22"/>
    </location>
</feature>
<feature type="chain" id="PRO_5041735076" evidence="1">
    <location>
        <begin position="23"/>
        <end position="482"/>
    </location>
</feature>
<gene>
    <name evidence="2" type="ORF">RJ640_018638</name>
</gene>
<organism evidence="2 3">
    <name type="scientific">Escallonia rubra</name>
    <dbReference type="NCBI Taxonomy" id="112253"/>
    <lineage>
        <taxon>Eukaryota</taxon>
        <taxon>Viridiplantae</taxon>
        <taxon>Streptophyta</taxon>
        <taxon>Embryophyta</taxon>
        <taxon>Tracheophyta</taxon>
        <taxon>Spermatophyta</taxon>
        <taxon>Magnoliopsida</taxon>
        <taxon>eudicotyledons</taxon>
        <taxon>Gunneridae</taxon>
        <taxon>Pentapetalae</taxon>
        <taxon>asterids</taxon>
        <taxon>campanulids</taxon>
        <taxon>Escalloniales</taxon>
        <taxon>Escalloniaceae</taxon>
        <taxon>Escallonia</taxon>
    </lineage>
</organism>
<keyword evidence="1" id="KW-0732">Signal</keyword>
<dbReference type="Proteomes" id="UP001187471">
    <property type="component" value="Unassembled WGS sequence"/>
</dbReference>
<sequence length="482" mass="53992">MARLYPFLSLLLALAALHGTCGVEYEVENDTPNTLGGVRFDHDIGIPFTKNIMGTINKFIWKVFEQPTPADRKYVPRCSCKACKVMYSIRKAFTVVMYHELTHVFQWSGNFTAPGSLTEGIADYMVLRAKLNGPGFALPGQGDRWDEGYSVTARFLEYCDGLRPEFTAALNNKMRHAYSEDYFVELLGKPLEQTTPAMARLYPFLSLLLALAALHGTCGVEYEVENDTPNTLGGVRFDQDIGIPFTKNIMGIINQFIWNVFEQPTPADQKYAAVVKVVIAQYDGFEGFVDISNNLINISAVYLQGMQGDVLRTAFRALMYHEMTHVFQWSGNFTAPSPLTEGIADYMVLRAKLNGTGFALPGQGDRWDEGYEVTARFLEYCDSLMTGFTAALNNKMRYAYSEDYFVQLLGKPVDQLWSEYKAKLFEDLPYELVDSSQNFHGEWDANLLIEADSAKGASFSTSHSTMQVPCKAAEASSREKLG</sequence>
<protein>
    <submittedName>
        <fullName evidence="2">Uncharacterized protein</fullName>
    </submittedName>
</protein>
<evidence type="ECO:0000256" key="1">
    <source>
        <dbReference type="SAM" id="SignalP"/>
    </source>
</evidence>
<dbReference type="InterPro" id="IPR007541">
    <property type="entry name" value="Uncharacterised_BSP"/>
</dbReference>
<reference evidence="2" key="1">
    <citation type="submission" date="2022-12" db="EMBL/GenBank/DDBJ databases">
        <title>Draft genome assemblies for two species of Escallonia (Escalloniales).</title>
        <authorList>
            <person name="Chanderbali A."/>
            <person name="Dervinis C."/>
            <person name="Anghel I."/>
            <person name="Soltis D."/>
            <person name="Soltis P."/>
            <person name="Zapata F."/>
        </authorList>
    </citation>
    <scope>NUCLEOTIDE SEQUENCE</scope>
    <source>
        <strain evidence="2">UCBG92.1500</strain>
        <tissue evidence="2">Leaf</tissue>
    </source>
</reference>
<keyword evidence="3" id="KW-1185">Reference proteome</keyword>
<comment type="caution">
    <text evidence="2">The sequence shown here is derived from an EMBL/GenBank/DDBJ whole genome shotgun (WGS) entry which is preliminary data.</text>
</comment>
<evidence type="ECO:0000313" key="2">
    <source>
        <dbReference type="EMBL" id="KAK2974473.1"/>
    </source>
</evidence>
<accession>A0AA88U8D5</accession>
<dbReference type="AlphaFoldDB" id="A0AA88U8D5"/>